<feature type="transmembrane region" description="Helical" evidence="7">
    <location>
        <begin position="47"/>
        <end position="70"/>
    </location>
</feature>
<evidence type="ECO:0000256" key="3">
    <source>
        <dbReference type="ARBA" id="ARBA00022475"/>
    </source>
</evidence>
<dbReference type="GO" id="GO:0015093">
    <property type="term" value="F:ferrous iron transmembrane transporter activity"/>
    <property type="evidence" value="ECO:0007669"/>
    <property type="project" value="TreeGrafter"/>
</dbReference>
<dbReference type="InterPro" id="IPR036837">
    <property type="entry name" value="Cation_efflux_CTD_sf"/>
</dbReference>
<dbReference type="FunFam" id="1.20.1510.10:FF:000001">
    <property type="entry name" value="Ferrous-iron efflux pump FieF"/>
    <property type="match status" value="1"/>
</dbReference>
<dbReference type="InterPro" id="IPR002524">
    <property type="entry name" value="Cation_efflux"/>
</dbReference>
<feature type="transmembrane region" description="Helical" evidence="7">
    <location>
        <begin position="169"/>
        <end position="187"/>
    </location>
</feature>
<evidence type="ECO:0000256" key="5">
    <source>
        <dbReference type="ARBA" id="ARBA00022989"/>
    </source>
</evidence>
<sequence length="309" mass="33104">MRLDAAPARTSPADRSHQLKRWAAIAAVAVAAVLIAGKAAAWGATGAVSLLSSLVDSLLDLAASSVNLLAIRHAAQPADREHRFGHGKAEALAGLSQGVFVTGSAAFLLVEAVRRLIVPQPVENTEVGIVVMVVSIVLTLGLVLFQRFVIQRTDSLAISGDSLHYRGDLLVNLSVIVALVLSAQFGWVMADPVFAVLIAAYIVWGAWGILKGSLATLMDRELDDADRQKIRTIAVSRAGVIDIHDLRTRSSGTHAFIQLHLEMDGELTLRAAHAIAEAVMYDIEQAFPNAEVLIHEDPHGIDERRAIFS</sequence>
<dbReference type="GO" id="GO:0015086">
    <property type="term" value="F:cadmium ion transmembrane transporter activity"/>
    <property type="evidence" value="ECO:0007669"/>
    <property type="project" value="TreeGrafter"/>
</dbReference>
<dbReference type="SUPFAM" id="SSF161111">
    <property type="entry name" value="Cation efflux protein transmembrane domain-like"/>
    <property type="match status" value="1"/>
</dbReference>
<dbReference type="Pfam" id="PF16916">
    <property type="entry name" value="ZT_dimer"/>
    <property type="match status" value="1"/>
</dbReference>
<dbReference type="FunFam" id="3.30.70.1350:FF:000002">
    <property type="entry name" value="Ferrous-iron efflux pump FieF"/>
    <property type="match status" value="1"/>
</dbReference>
<dbReference type="Gene3D" id="1.20.1510.10">
    <property type="entry name" value="Cation efflux protein transmembrane domain"/>
    <property type="match status" value="1"/>
</dbReference>
<dbReference type="AlphaFoldDB" id="A0A380TA17"/>
<keyword evidence="6 7" id="KW-0472">Membrane</keyword>
<dbReference type="NCBIfam" id="TIGR01297">
    <property type="entry name" value="CDF"/>
    <property type="match status" value="1"/>
</dbReference>
<evidence type="ECO:0000256" key="4">
    <source>
        <dbReference type="ARBA" id="ARBA00022692"/>
    </source>
</evidence>
<keyword evidence="2" id="KW-0813">Transport</keyword>
<dbReference type="InterPro" id="IPR050291">
    <property type="entry name" value="CDF_Transporter"/>
</dbReference>
<evidence type="ECO:0000259" key="8">
    <source>
        <dbReference type="Pfam" id="PF01545"/>
    </source>
</evidence>
<evidence type="ECO:0000256" key="6">
    <source>
        <dbReference type="ARBA" id="ARBA00023136"/>
    </source>
</evidence>
<dbReference type="GO" id="GO:0015341">
    <property type="term" value="F:zinc efflux antiporter activity"/>
    <property type="evidence" value="ECO:0007669"/>
    <property type="project" value="TreeGrafter"/>
</dbReference>
<keyword evidence="5 7" id="KW-1133">Transmembrane helix</keyword>
<dbReference type="SUPFAM" id="SSF160240">
    <property type="entry name" value="Cation efflux protein cytoplasmic domain-like"/>
    <property type="match status" value="1"/>
</dbReference>
<feature type="domain" description="Cation efflux protein cytoplasmic" evidence="9">
    <location>
        <begin position="222"/>
        <end position="299"/>
    </location>
</feature>
<name>A0A380TA17_9ZZZZ</name>
<reference evidence="10" key="1">
    <citation type="submission" date="2018-07" db="EMBL/GenBank/DDBJ databases">
        <authorList>
            <person name="Quirk P.G."/>
            <person name="Krulwich T.A."/>
        </authorList>
    </citation>
    <scope>NUCLEOTIDE SEQUENCE</scope>
</reference>
<evidence type="ECO:0000259" key="9">
    <source>
        <dbReference type="Pfam" id="PF16916"/>
    </source>
</evidence>
<dbReference type="InterPro" id="IPR027470">
    <property type="entry name" value="Cation_efflux_CTD"/>
</dbReference>
<dbReference type="Pfam" id="PF01545">
    <property type="entry name" value="Cation_efflux"/>
    <property type="match status" value="1"/>
</dbReference>
<feature type="transmembrane region" description="Helical" evidence="7">
    <location>
        <begin position="21"/>
        <end position="41"/>
    </location>
</feature>
<organism evidence="10">
    <name type="scientific">metagenome</name>
    <dbReference type="NCBI Taxonomy" id="256318"/>
    <lineage>
        <taxon>unclassified sequences</taxon>
        <taxon>metagenomes</taxon>
    </lineage>
</organism>
<dbReference type="GO" id="GO:0006882">
    <property type="term" value="P:intracellular zinc ion homeostasis"/>
    <property type="evidence" value="ECO:0007669"/>
    <property type="project" value="TreeGrafter"/>
</dbReference>
<evidence type="ECO:0000256" key="1">
    <source>
        <dbReference type="ARBA" id="ARBA00004651"/>
    </source>
</evidence>
<dbReference type="InterPro" id="IPR058533">
    <property type="entry name" value="Cation_efflux_TM"/>
</dbReference>
<evidence type="ECO:0000256" key="7">
    <source>
        <dbReference type="SAM" id="Phobius"/>
    </source>
</evidence>
<feature type="transmembrane region" description="Helical" evidence="7">
    <location>
        <begin position="129"/>
        <end position="149"/>
    </location>
</feature>
<evidence type="ECO:0000256" key="2">
    <source>
        <dbReference type="ARBA" id="ARBA00022448"/>
    </source>
</evidence>
<dbReference type="EMBL" id="UIDG01000008">
    <property type="protein sequence ID" value="SUS03643.1"/>
    <property type="molecule type" value="Genomic_DNA"/>
</dbReference>
<feature type="transmembrane region" description="Helical" evidence="7">
    <location>
        <begin position="91"/>
        <end position="109"/>
    </location>
</feature>
<accession>A0A380TA17</accession>
<gene>
    <name evidence="10" type="primary">fieF</name>
    <name evidence="10" type="ORF">DF3PB_1050006</name>
</gene>
<dbReference type="GO" id="GO:0005886">
    <property type="term" value="C:plasma membrane"/>
    <property type="evidence" value="ECO:0007669"/>
    <property type="project" value="UniProtKB-SubCell"/>
</dbReference>
<keyword evidence="3" id="KW-1003">Cell membrane</keyword>
<comment type="subcellular location">
    <subcellularLocation>
        <location evidence="1">Cell membrane</location>
        <topology evidence="1">Multi-pass membrane protein</topology>
    </subcellularLocation>
</comment>
<protein>
    <submittedName>
        <fullName evidence="10">Cation-efflux pump FieF</fullName>
    </submittedName>
</protein>
<evidence type="ECO:0000313" key="10">
    <source>
        <dbReference type="EMBL" id="SUS03643.1"/>
    </source>
</evidence>
<dbReference type="PANTHER" id="PTHR43840:SF41">
    <property type="entry name" value="CATION-EFFLUX PUMP FIEF"/>
    <property type="match status" value="1"/>
</dbReference>
<dbReference type="Gene3D" id="3.30.70.1350">
    <property type="entry name" value="Cation efflux protein, cytoplasmic domain"/>
    <property type="match status" value="1"/>
</dbReference>
<keyword evidence="4 7" id="KW-0812">Transmembrane</keyword>
<proteinExistence type="predicted"/>
<feature type="domain" description="Cation efflux protein transmembrane" evidence="8">
    <location>
        <begin position="25"/>
        <end position="218"/>
    </location>
</feature>
<feature type="transmembrane region" description="Helical" evidence="7">
    <location>
        <begin position="193"/>
        <end position="210"/>
    </location>
</feature>
<dbReference type="PANTHER" id="PTHR43840">
    <property type="entry name" value="MITOCHONDRIAL METAL TRANSPORTER 1-RELATED"/>
    <property type="match status" value="1"/>
</dbReference>
<dbReference type="InterPro" id="IPR027469">
    <property type="entry name" value="Cation_efflux_TMD_sf"/>
</dbReference>